<accession>A0A7M5VCT5</accession>
<dbReference type="Gene3D" id="3.40.50.10140">
    <property type="entry name" value="Toll/interleukin-1 receptor homology (TIR) domain"/>
    <property type="match status" value="2"/>
</dbReference>
<dbReference type="PANTHER" id="PTHR24365">
    <property type="entry name" value="TOLL-LIKE RECEPTOR"/>
    <property type="match status" value="1"/>
</dbReference>
<keyword evidence="3" id="KW-0732">Signal</keyword>
<dbReference type="InterPro" id="IPR043472">
    <property type="entry name" value="Macro_dom-like"/>
</dbReference>
<evidence type="ECO:0000256" key="5">
    <source>
        <dbReference type="ARBA" id="ARBA00023136"/>
    </source>
</evidence>
<dbReference type="PANTHER" id="PTHR24365:SF541">
    <property type="entry name" value="PROTEIN TOLL-RELATED"/>
    <property type="match status" value="1"/>
</dbReference>
<sequence length="931" mass="106381">MALVNCSTIDVQTKEGVGSINLCIGSITKCEDVVDVLVISAYPGDYTPVHGTVIGALQNDLGIRVRELAKKKEEDQRKLLSCWWSNELPKKSKFKRIMCFEGSFKKNAQPPSTVSEVFRSLVSLSKEEPISVMMPLLSSGNQRYNQKLMLRLIVEASIHWMEIGLPMKELKIVLYQRDTSEVSKVNKILVDLFEEMRQKTNKLAMKNKNEFKYDFYLTYAPGNDEVAAMVVKSIKEIQPNYKIHEERQKIDPEKAFQDHIYETMSTCARVIVLLSPNFMDDVACIEKYNIGMCYARNTRRNYLAPIYIEEISNMPTYMGLIQYIDARPVSEASIQNVLSTLCVDQKPTKDVKTTQQQEHSPKQISLENAYDLFISYSHQNYDVALKVYHVIKEQKPHWRIFFDQDELKAGHSWQSKLYHSIESSRIVIALISKTYLQSKVCQEEFNLAQSLSMDHTLPHSLRLFRVRLEDFQELPLWCGSKKNMFDFTAKDPANLSKFVMYMDHEFDNYLYLSERDILTIDNVTSKFRSEFARSKYPIIPDVDFTKECDMQEKLDSSQSGYDVILISHQDHVTIVESLKERLLCKAPCLKILLVTNKAEKTIRLNVFDETRLVVSFLGKSFFEDVFLMEQFNTALYRHRFKEYIIACPVILGELPAMPVYPKLSFCLFSLADKQWCNKDGKVSVERFVDNVASVVSNILFLKPTTATSFKTLFNILELREWGDETYGDRKKLQPLAFDGAMVVSANDRSIISVKDSMLMVSGSHALSSPEPILEITSSGLEYSIPGPNEPEEKSPNLQQQAEKTETTSTDYVEQKPSESPKSLSLIKEETAFKNDQAPPKSEVSAISTEYDRQKVLDSNESCSSPITKTPPTKREAEETELLEQAPPTDVNSGEIPSSELNQTNEADPPNNKANDSRLKLKRQNSKTCCIH</sequence>
<dbReference type="EnsemblMetazoa" id="CLYHEMT007299.1">
    <property type="protein sequence ID" value="CLYHEMP007299.1"/>
    <property type="gene ID" value="CLYHEMG007299"/>
</dbReference>
<dbReference type="GO" id="GO:0038023">
    <property type="term" value="F:signaling receptor activity"/>
    <property type="evidence" value="ECO:0007669"/>
    <property type="project" value="TreeGrafter"/>
</dbReference>
<keyword evidence="9" id="KW-1185">Reference proteome</keyword>
<dbReference type="Pfam" id="PF13676">
    <property type="entry name" value="TIR_2"/>
    <property type="match status" value="2"/>
</dbReference>
<feature type="region of interest" description="Disordered" evidence="6">
    <location>
        <begin position="780"/>
        <end position="931"/>
    </location>
</feature>
<dbReference type="OrthoDB" id="6075577at2759"/>
<evidence type="ECO:0000259" key="7">
    <source>
        <dbReference type="PROSITE" id="PS50104"/>
    </source>
</evidence>
<evidence type="ECO:0000256" key="1">
    <source>
        <dbReference type="ARBA" id="ARBA00004370"/>
    </source>
</evidence>
<keyword evidence="5" id="KW-0472">Membrane</keyword>
<feature type="compositionally biased region" description="Polar residues" evidence="6">
    <location>
        <begin position="858"/>
        <end position="870"/>
    </location>
</feature>
<protein>
    <recommendedName>
        <fullName evidence="7">TIR domain-containing protein</fullName>
    </recommendedName>
</protein>
<dbReference type="Proteomes" id="UP000594262">
    <property type="component" value="Unplaced"/>
</dbReference>
<keyword evidence="4" id="KW-1133">Transmembrane helix</keyword>
<dbReference type="RefSeq" id="XP_066934494.1">
    <property type="nucleotide sequence ID" value="XM_067078393.1"/>
</dbReference>
<dbReference type="AlphaFoldDB" id="A0A7M5VCT5"/>
<evidence type="ECO:0000256" key="6">
    <source>
        <dbReference type="SAM" id="MobiDB-lite"/>
    </source>
</evidence>
<evidence type="ECO:0000256" key="4">
    <source>
        <dbReference type="ARBA" id="ARBA00022989"/>
    </source>
</evidence>
<dbReference type="SUPFAM" id="SSF52949">
    <property type="entry name" value="Macro domain-like"/>
    <property type="match status" value="1"/>
</dbReference>
<dbReference type="InterPro" id="IPR035897">
    <property type="entry name" value="Toll_tir_struct_dom_sf"/>
</dbReference>
<evidence type="ECO:0000313" key="9">
    <source>
        <dbReference type="Proteomes" id="UP000594262"/>
    </source>
</evidence>
<dbReference type="PROSITE" id="PS50104">
    <property type="entry name" value="TIR"/>
    <property type="match status" value="1"/>
</dbReference>
<evidence type="ECO:0000313" key="8">
    <source>
        <dbReference type="EnsemblMetazoa" id="CLYHEMP007299.1"/>
    </source>
</evidence>
<feature type="domain" description="TIR" evidence="7">
    <location>
        <begin position="368"/>
        <end position="527"/>
    </location>
</feature>
<dbReference type="GO" id="GO:0007165">
    <property type="term" value="P:signal transduction"/>
    <property type="evidence" value="ECO:0007669"/>
    <property type="project" value="InterPro"/>
</dbReference>
<evidence type="ECO:0000256" key="2">
    <source>
        <dbReference type="ARBA" id="ARBA00022692"/>
    </source>
</evidence>
<dbReference type="InterPro" id="IPR000157">
    <property type="entry name" value="TIR_dom"/>
</dbReference>
<name>A0A7M5VCT5_9CNID</name>
<comment type="subcellular location">
    <subcellularLocation>
        <location evidence="1">Membrane</location>
    </subcellularLocation>
</comment>
<organism evidence="8 9">
    <name type="scientific">Clytia hemisphaerica</name>
    <dbReference type="NCBI Taxonomy" id="252671"/>
    <lineage>
        <taxon>Eukaryota</taxon>
        <taxon>Metazoa</taxon>
        <taxon>Cnidaria</taxon>
        <taxon>Hydrozoa</taxon>
        <taxon>Hydroidolina</taxon>
        <taxon>Leptothecata</taxon>
        <taxon>Obeliida</taxon>
        <taxon>Clytiidae</taxon>
        <taxon>Clytia</taxon>
    </lineage>
</organism>
<proteinExistence type="predicted"/>
<evidence type="ECO:0000256" key="3">
    <source>
        <dbReference type="ARBA" id="ARBA00022729"/>
    </source>
</evidence>
<keyword evidence="2" id="KW-0812">Transmembrane</keyword>
<dbReference type="GO" id="GO:0005886">
    <property type="term" value="C:plasma membrane"/>
    <property type="evidence" value="ECO:0007669"/>
    <property type="project" value="TreeGrafter"/>
</dbReference>
<reference evidence="8" key="1">
    <citation type="submission" date="2021-01" db="UniProtKB">
        <authorList>
            <consortium name="EnsemblMetazoa"/>
        </authorList>
    </citation>
    <scope>IDENTIFICATION</scope>
</reference>
<dbReference type="SMART" id="SM00255">
    <property type="entry name" value="TIR"/>
    <property type="match status" value="2"/>
</dbReference>
<dbReference type="Gene3D" id="3.40.220.10">
    <property type="entry name" value="Leucine Aminopeptidase, subunit E, domain 1"/>
    <property type="match status" value="1"/>
</dbReference>
<dbReference type="SUPFAM" id="SSF52200">
    <property type="entry name" value="Toll/Interleukin receptor TIR domain"/>
    <property type="match status" value="2"/>
</dbReference>
<feature type="compositionally biased region" description="Polar residues" evidence="6">
    <location>
        <begin position="795"/>
        <end position="811"/>
    </location>
</feature>
<dbReference type="GeneID" id="136822152"/>
<feature type="compositionally biased region" description="Polar residues" evidence="6">
    <location>
        <begin position="889"/>
        <end position="905"/>
    </location>
</feature>